<dbReference type="Gene3D" id="2.170.270.10">
    <property type="entry name" value="SET domain"/>
    <property type="match status" value="1"/>
</dbReference>
<evidence type="ECO:0000313" key="3">
    <source>
        <dbReference type="Proteomes" id="UP000194127"/>
    </source>
</evidence>
<feature type="domain" description="SET" evidence="1">
    <location>
        <begin position="82"/>
        <end position="249"/>
    </location>
</feature>
<sequence>MNPHASSSTDGVYTTLLLQEADTTRTISWNPQIVLSDHRYEGAPCFLYAPEGQADLVFVDYFPSLQSIASWSIWNQPIHLQHPVPAFFIAPIHGKGLGMIAQRPINAGEMIVTERPVWAGRSRISCAADQTNANGIFHRAAIRGLSEPSRIAFFALANSYPPAQYDVVPGILNTNCLGITVPTRDSRAQQNPGSRTDTETYIACFPTLSRANHDCTPNAHYVFSPATFAGEFRAIRNIAAGEEITITYTSLCAPSAERCAFLATTRFFDCRCATCALPAAQLRVSDARRMRIREMLVKIEEARFPPRIPISELREAVGWARSEGLRVEEGRLLLCGSQVLTVYDGLDVAMGWAKEARKVFETIEGARSEYLRKLDDAYRVHQRMAAAPRPLNI</sequence>
<reference evidence="2 3" key="1">
    <citation type="submission" date="2017-04" db="EMBL/GenBank/DDBJ databases">
        <title>Genome Sequence of the Model Brown-Rot Fungus Postia placenta SB12.</title>
        <authorList>
            <consortium name="DOE Joint Genome Institute"/>
            <person name="Gaskell J."/>
            <person name="Kersten P."/>
            <person name="Larrondo L.F."/>
            <person name="Canessa P."/>
            <person name="Martinez D."/>
            <person name="Hibbett D."/>
            <person name="Schmoll M."/>
            <person name="Kubicek C.P."/>
            <person name="Martinez A.T."/>
            <person name="Yadav J."/>
            <person name="Master E."/>
            <person name="Magnuson J.K."/>
            <person name="James T."/>
            <person name="Yaver D."/>
            <person name="Berka R."/>
            <person name="Labutti K."/>
            <person name="Lipzen A."/>
            <person name="Aerts A."/>
            <person name="Barry K."/>
            <person name="Henrissat B."/>
            <person name="Blanchette R."/>
            <person name="Grigoriev I."/>
            <person name="Cullen D."/>
        </authorList>
    </citation>
    <scope>NUCLEOTIDE SEQUENCE [LARGE SCALE GENOMIC DNA]</scope>
    <source>
        <strain evidence="2 3">MAD-698-R-SB12</strain>
    </source>
</reference>
<dbReference type="EMBL" id="KZ110600">
    <property type="protein sequence ID" value="OSX60656.1"/>
    <property type="molecule type" value="Genomic_DNA"/>
</dbReference>
<accession>A0A1X6MWP6</accession>
<name>A0A1X6MWP6_9APHY</name>
<dbReference type="PANTHER" id="PTHR47332">
    <property type="entry name" value="SET DOMAIN-CONTAINING PROTEIN 5"/>
    <property type="match status" value="1"/>
</dbReference>
<dbReference type="PROSITE" id="PS50280">
    <property type="entry name" value="SET"/>
    <property type="match status" value="1"/>
</dbReference>
<dbReference type="STRING" id="670580.A0A1X6MWP6"/>
<dbReference type="InterPro" id="IPR001214">
    <property type="entry name" value="SET_dom"/>
</dbReference>
<dbReference type="AlphaFoldDB" id="A0A1X6MWP6"/>
<dbReference type="OrthoDB" id="265717at2759"/>
<dbReference type="Proteomes" id="UP000194127">
    <property type="component" value="Unassembled WGS sequence"/>
</dbReference>
<keyword evidence="3" id="KW-1185">Reference proteome</keyword>
<dbReference type="Pfam" id="PF00856">
    <property type="entry name" value="SET"/>
    <property type="match status" value="1"/>
</dbReference>
<dbReference type="CDD" id="cd20071">
    <property type="entry name" value="SET_SMYD"/>
    <property type="match status" value="1"/>
</dbReference>
<protein>
    <recommendedName>
        <fullName evidence="1">SET domain-containing protein</fullName>
    </recommendedName>
</protein>
<evidence type="ECO:0000259" key="1">
    <source>
        <dbReference type="PROSITE" id="PS50280"/>
    </source>
</evidence>
<dbReference type="InterPro" id="IPR046341">
    <property type="entry name" value="SET_dom_sf"/>
</dbReference>
<dbReference type="GeneID" id="36326036"/>
<dbReference type="SUPFAM" id="SSF82199">
    <property type="entry name" value="SET domain"/>
    <property type="match status" value="1"/>
</dbReference>
<evidence type="ECO:0000313" key="2">
    <source>
        <dbReference type="EMBL" id="OSX60656.1"/>
    </source>
</evidence>
<proteinExistence type="predicted"/>
<dbReference type="InterPro" id="IPR053185">
    <property type="entry name" value="SET_domain_protein"/>
</dbReference>
<organism evidence="2 3">
    <name type="scientific">Postia placenta MAD-698-R-SB12</name>
    <dbReference type="NCBI Taxonomy" id="670580"/>
    <lineage>
        <taxon>Eukaryota</taxon>
        <taxon>Fungi</taxon>
        <taxon>Dikarya</taxon>
        <taxon>Basidiomycota</taxon>
        <taxon>Agaricomycotina</taxon>
        <taxon>Agaricomycetes</taxon>
        <taxon>Polyporales</taxon>
        <taxon>Adustoporiaceae</taxon>
        <taxon>Rhodonia</taxon>
    </lineage>
</organism>
<dbReference type="SMART" id="SM00317">
    <property type="entry name" value="SET"/>
    <property type="match status" value="1"/>
</dbReference>
<gene>
    <name evidence="2" type="ORF">POSPLADRAFT_1058832</name>
</gene>
<dbReference type="PANTHER" id="PTHR47332:SF4">
    <property type="entry name" value="SET DOMAIN-CONTAINING PROTEIN 5"/>
    <property type="match status" value="1"/>
</dbReference>
<dbReference type="RefSeq" id="XP_024337450.1">
    <property type="nucleotide sequence ID" value="XM_024481086.1"/>
</dbReference>